<dbReference type="Proteomes" id="UP000628412">
    <property type="component" value="Unassembled WGS sequence"/>
</dbReference>
<proteinExistence type="inferred from homology"/>
<protein>
    <submittedName>
        <fullName evidence="7">CLCF1 factor</fullName>
    </submittedName>
</protein>
<keyword evidence="4" id="KW-0964">Secreted</keyword>
<gene>
    <name evidence="7" type="primary">Clcf1</name>
    <name evidence="7" type="ORF">AEGCAU_R09224</name>
</gene>
<evidence type="ECO:0000256" key="1">
    <source>
        <dbReference type="ARBA" id="ARBA00004613"/>
    </source>
</evidence>
<feature type="non-terminal residue" evidence="7">
    <location>
        <position position="224"/>
    </location>
</feature>
<evidence type="ECO:0000256" key="6">
    <source>
        <dbReference type="SAM" id="SignalP"/>
    </source>
</evidence>
<dbReference type="PANTHER" id="PTHR21353">
    <property type="match status" value="1"/>
</dbReference>
<dbReference type="GO" id="GO:0030890">
    <property type="term" value="P:positive regulation of B cell proliferation"/>
    <property type="evidence" value="ECO:0007669"/>
    <property type="project" value="TreeGrafter"/>
</dbReference>
<dbReference type="GO" id="GO:0097059">
    <property type="term" value="C:CNTFR-CLCF1 complex"/>
    <property type="evidence" value="ECO:0007669"/>
    <property type="project" value="TreeGrafter"/>
</dbReference>
<dbReference type="InterPro" id="IPR010681">
    <property type="entry name" value="PRF/CT"/>
</dbReference>
<name>A0A850XTR7_AEGCA</name>
<feature type="non-terminal residue" evidence="7">
    <location>
        <position position="1"/>
    </location>
</feature>
<comment type="similarity">
    <text evidence="2">Belongs to the IL-6 superfamily.</text>
</comment>
<comment type="subcellular location">
    <subcellularLocation>
        <location evidence="1">Secreted</location>
    </subcellularLocation>
</comment>
<evidence type="ECO:0000313" key="8">
    <source>
        <dbReference type="Proteomes" id="UP000628412"/>
    </source>
</evidence>
<dbReference type="GO" id="GO:0005615">
    <property type="term" value="C:extracellular space"/>
    <property type="evidence" value="ECO:0007669"/>
    <property type="project" value="UniProtKB-KW"/>
</dbReference>
<dbReference type="SUPFAM" id="SSF47266">
    <property type="entry name" value="4-helical cytokines"/>
    <property type="match status" value="1"/>
</dbReference>
<dbReference type="GO" id="GO:0007259">
    <property type="term" value="P:cell surface receptor signaling pathway via JAK-STAT"/>
    <property type="evidence" value="ECO:0007669"/>
    <property type="project" value="TreeGrafter"/>
</dbReference>
<dbReference type="InterPro" id="IPR009079">
    <property type="entry name" value="4_helix_cytokine-like_core"/>
</dbReference>
<evidence type="ECO:0000256" key="2">
    <source>
        <dbReference type="ARBA" id="ARBA00007432"/>
    </source>
</evidence>
<organism evidence="7 8">
    <name type="scientific">Aegithalos caudatus</name>
    <name type="common">Long-tailed tit</name>
    <name type="synonym">Acredula caudata</name>
    <dbReference type="NCBI Taxonomy" id="73327"/>
    <lineage>
        <taxon>Eukaryota</taxon>
        <taxon>Metazoa</taxon>
        <taxon>Chordata</taxon>
        <taxon>Craniata</taxon>
        <taxon>Vertebrata</taxon>
        <taxon>Euteleostomi</taxon>
        <taxon>Archelosauria</taxon>
        <taxon>Archosauria</taxon>
        <taxon>Dinosauria</taxon>
        <taxon>Saurischia</taxon>
        <taxon>Theropoda</taxon>
        <taxon>Coelurosauria</taxon>
        <taxon>Aves</taxon>
        <taxon>Neognathae</taxon>
        <taxon>Neoaves</taxon>
        <taxon>Telluraves</taxon>
        <taxon>Australaves</taxon>
        <taxon>Passeriformes</taxon>
        <taxon>Sylvioidea</taxon>
        <taxon>Aegithalidae</taxon>
        <taxon>Aegithalos</taxon>
    </lineage>
</organism>
<reference evidence="7" key="1">
    <citation type="submission" date="2019-10" db="EMBL/GenBank/DDBJ databases">
        <title>Bird 10,000 Genomes (B10K) Project - Family phase.</title>
        <authorList>
            <person name="Zhang G."/>
        </authorList>
    </citation>
    <scope>NUCLEOTIDE SEQUENCE</scope>
    <source>
        <strain evidence="7">B10K-DU-002-10</strain>
        <tissue evidence="7">Muscle</tissue>
    </source>
</reference>
<feature type="region of interest" description="Disordered" evidence="5">
    <location>
        <begin position="60"/>
        <end position="188"/>
    </location>
</feature>
<dbReference type="EMBL" id="WEIU01003333">
    <property type="protein sequence ID" value="NWH84774.1"/>
    <property type="molecule type" value="Genomic_DNA"/>
</dbReference>
<dbReference type="AlphaFoldDB" id="A0A850XTR7"/>
<accession>A0A850XTR7</accession>
<sequence length="224" mass="23914">GDSWGIFTFLCAALCNLPALPALNCSEELGAGQSIQQTYDLTRYLEHQLRTLAGTYVSPRRAPRDIRPVPSCSHAGGHGNASSPLRAEGGSRVPSPRPTIPSWARASASPSPPASPTHPEVPRPCPDVPSAVPARRGRAGNVRLGQSGGKGREGRAGMSGTHSRWGTRRPGGRAGPPAPPGAPAAPNDFLKKMDDFWLLKELQTWLWRSAKDFNRLKKKVPPAV</sequence>
<evidence type="ECO:0000313" key="7">
    <source>
        <dbReference type="EMBL" id="NWH84774.1"/>
    </source>
</evidence>
<keyword evidence="8" id="KW-1185">Reference proteome</keyword>
<feature type="chain" id="PRO_5032684681" evidence="6">
    <location>
        <begin position="23"/>
        <end position="224"/>
    </location>
</feature>
<feature type="signal peptide" evidence="6">
    <location>
        <begin position="1"/>
        <end position="22"/>
    </location>
</feature>
<evidence type="ECO:0000256" key="4">
    <source>
        <dbReference type="ARBA" id="ARBA00022525"/>
    </source>
</evidence>
<dbReference type="Gene3D" id="1.20.1250.10">
    <property type="match status" value="1"/>
</dbReference>
<comment type="caution">
    <text evidence="7">The sequence shown here is derived from an EMBL/GenBank/DDBJ whole genome shotgun (WGS) entry which is preliminary data.</text>
</comment>
<keyword evidence="6" id="KW-0732">Signal</keyword>
<dbReference type="PANTHER" id="PTHR21353:SF7">
    <property type="entry name" value="CARDIOTROPHIN-LIKE CYTOKINE FACTOR 1"/>
    <property type="match status" value="1"/>
</dbReference>
<dbReference type="GO" id="GO:0005125">
    <property type="term" value="F:cytokine activity"/>
    <property type="evidence" value="ECO:0007669"/>
    <property type="project" value="UniProtKB-KW"/>
</dbReference>
<keyword evidence="3" id="KW-0202">Cytokine</keyword>
<evidence type="ECO:0000256" key="5">
    <source>
        <dbReference type="SAM" id="MobiDB-lite"/>
    </source>
</evidence>
<evidence type="ECO:0000256" key="3">
    <source>
        <dbReference type="ARBA" id="ARBA00022514"/>
    </source>
</evidence>
<dbReference type="GO" id="GO:0097058">
    <property type="term" value="C:CRLF-CLCF1 complex"/>
    <property type="evidence" value="ECO:0007669"/>
    <property type="project" value="TreeGrafter"/>
</dbReference>